<dbReference type="InterPro" id="IPR017871">
    <property type="entry name" value="ABC_transporter-like_CS"/>
</dbReference>
<dbReference type="InterPro" id="IPR027417">
    <property type="entry name" value="P-loop_NTPase"/>
</dbReference>
<gene>
    <name evidence="6" type="ORF">Trichorick_01163</name>
</gene>
<dbReference type="InterPro" id="IPR003439">
    <property type="entry name" value="ABC_transporter-like_ATP-bd"/>
</dbReference>
<dbReference type="CDD" id="cd03221">
    <property type="entry name" value="ABCF_EF-3"/>
    <property type="match status" value="2"/>
</dbReference>
<dbReference type="PROSITE" id="PS50893">
    <property type="entry name" value="ABC_TRANSPORTER_2"/>
    <property type="match status" value="2"/>
</dbReference>
<dbReference type="Pfam" id="PF16326">
    <property type="entry name" value="ABC_tran_CTD"/>
    <property type="match status" value="1"/>
</dbReference>
<sequence>MTIAYYIKQGNLNFADKIIFSDLEIYLYPGDKICLIGRNGCGKSSLMKVIFGDYELDSGEIFKDPNIKIGYLTQDIKTNLDYSIYDFVLSELDDPDSQRYQADIILDKLLIDGNLNLSNCSGGQLRRAYLAKVLVLKPDILLLDEPTNHLDITAIEWLEDFVKTYQGIVICISHDRAYLSNVTNKIWWIDRGVLRKSDQGFKYFEEWQEVVMRQEEAVLRKLNRKLEVENDWLNAGVTARRKRNQKRLADLKNLRENLKQQTLKLSMAKQRLTAIMAEEVKKNRFIIEADAVSFAFGHKKIINNFSFQVKKGEKIGIIGANGSGKSTFIKLLTKQLLPQIGKIIHGTNLEISYLDQHKTPLNPSLSLWQTLCPTGGDQIFLTNGNAMHVAGYLKRFMFDPALLNAKVATLSGGEASRLLLAKILARPGNLLIMDEPTNDLDMDSLEMLLEILSDYEGTLIMVSHDRDFLDRLVTRSLIFSREQIIDIVGGYEDYQRLTLPQISSKPLKLAPTKAAETTTNKPAIKLSYKHQRLLETIPLEVETIEQAIKSLEAQLSDHNLYLVNPDKFYDLTKELEYSQLKLDNLINEWMSIEEIQKSLK</sequence>
<dbReference type="PROSITE" id="PS00211">
    <property type="entry name" value="ABC_TRANSPORTER_1"/>
    <property type="match status" value="1"/>
</dbReference>
<evidence type="ECO:0000256" key="3">
    <source>
        <dbReference type="ARBA" id="ARBA00024725"/>
    </source>
</evidence>
<evidence type="ECO:0000313" key="6">
    <source>
        <dbReference type="EMBL" id="WPY01255.1"/>
    </source>
</evidence>
<dbReference type="EMBL" id="CP112932">
    <property type="protein sequence ID" value="WPY01255.1"/>
    <property type="molecule type" value="Genomic_DNA"/>
</dbReference>
<evidence type="ECO:0000313" key="7">
    <source>
        <dbReference type="Proteomes" id="UP001326613"/>
    </source>
</evidence>
<dbReference type="InterPro" id="IPR037118">
    <property type="entry name" value="Val-tRNA_synth_C_sf"/>
</dbReference>
<comment type="function">
    <text evidence="3">Part of an ABC transporter complex. Transmembrane domains (TMD) form a pore in the inner membrane and the ATP-binding domain (NBD) is responsible for energy generation.</text>
</comment>
<keyword evidence="1" id="KW-0547">Nucleotide-binding</keyword>
<dbReference type="InterPro" id="IPR032524">
    <property type="entry name" value="ABC_tran_C"/>
</dbReference>
<dbReference type="SUPFAM" id="SSF52540">
    <property type="entry name" value="P-loop containing nucleoside triphosphate hydrolases"/>
    <property type="match status" value="2"/>
</dbReference>
<dbReference type="Proteomes" id="UP001326613">
    <property type="component" value="Chromosome"/>
</dbReference>
<dbReference type="Pfam" id="PF00005">
    <property type="entry name" value="ABC_tran"/>
    <property type="match status" value="2"/>
</dbReference>
<dbReference type="PANTHER" id="PTHR42855:SF1">
    <property type="entry name" value="ABC TRANSPORTER DOMAIN-CONTAINING PROTEIN"/>
    <property type="match status" value="1"/>
</dbReference>
<keyword evidence="7" id="KW-1185">Reference proteome</keyword>
<dbReference type="InterPro" id="IPR003593">
    <property type="entry name" value="AAA+_ATPase"/>
</dbReference>
<feature type="coiled-coil region" evidence="4">
    <location>
        <begin position="241"/>
        <end position="271"/>
    </location>
</feature>
<keyword evidence="4" id="KW-0175">Coiled coil</keyword>
<name>A0ABZ0UVP5_9RICK</name>
<dbReference type="Gene3D" id="1.10.287.380">
    <property type="entry name" value="Valyl-tRNA synthetase, C-terminal domain"/>
    <property type="match status" value="1"/>
</dbReference>
<dbReference type="InterPro" id="IPR051309">
    <property type="entry name" value="ABCF_ATPase"/>
</dbReference>
<feature type="domain" description="ABC transporter" evidence="5">
    <location>
        <begin position="287"/>
        <end position="506"/>
    </location>
</feature>
<dbReference type="Gene3D" id="3.40.50.300">
    <property type="entry name" value="P-loop containing nucleotide triphosphate hydrolases"/>
    <property type="match status" value="2"/>
</dbReference>
<organism evidence="6 7">
    <name type="scientific">Candidatus Trichorickettsia mobilis</name>
    <dbReference type="NCBI Taxonomy" id="1346319"/>
    <lineage>
        <taxon>Bacteria</taxon>
        <taxon>Pseudomonadati</taxon>
        <taxon>Pseudomonadota</taxon>
        <taxon>Alphaproteobacteria</taxon>
        <taxon>Rickettsiales</taxon>
        <taxon>Rickettsiaceae</taxon>
        <taxon>Rickettsieae</taxon>
        <taxon>Candidatus Trichorickettsia</taxon>
    </lineage>
</organism>
<proteinExistence type="predicted"/>
<accession>A0ABZ0UVP5</accession>
<evidence type="ECO:0000256" key="1">
    <source>
        <dbReference type="ARBA" id="ARBA00022741"/>
    </source>
</evidence>
<reference evidence="6 7" key="1">
    <citation type="submission" date="2022-10" db="EMBL/GenBank/DDBJ databases">
        <title>Host association and intracellularity evolved multiple times independently in the Rickettsiales.</title>
        <authorList>
            <person name="Castelli M."/>
            <person name="Nardi T."/>
            <person name="Gammuto L."/>
            <person name="Bellinzona G."/>
            <person name="Sabaneyeva E."/>
            <person name="Potekhin A."/>
            <person name="Serra V."/>
            <person name="Petroni G."/>
            <person name="Sassera D."/>
        </authorList>
    </citation>
    <scope>NUCLEOTIDE SEQUENCE [LARGE SCALE GENOMIC DNA]</scope>
    <source>
        <strain evidence="6 7">Kr 154-4</strain>
    </source>
</reference>
<protein>
    <submittedName>
        <fullName evidence="6">ABC transporter ATP-binding protein</fullName>
    </submittedName>
</protein>
<dbReference type="SMART" id="SM00382">
    <property type="entry name" value="AAA"/>
    <property type="match status" value="2"/>
</dbReference>
<dbReference type="RefSeq" id="WP_323738041.1">
    <property type="nucleotide sequence ID" value="NZ_CP112932.1"/>
</dbReference>
<keyword evidence="2 6" id="KW-0067">ATP-binding</keyword>
<dbReference type="PANTHER" id="PTHR42855">
    <property type="entry name" value="ABC TRANSPORTER ATP-BINDING SUBUNIT"/>
    <property type="match status" value="1"/>
</dbReference>
<feature type="domain" description="ABC transporter" evidence="5">
    <location>
        <begin position="1"/>
        <end position="216"/>
    </location>
</feature>
<evidence type="ECO:0000256" key="4">
    <source>
        <dbReference type="SAM" id="Coils"/>
    </source>
</evidence>
<evidence type="ECO:0000259" key="5">
    <source>
        <dbReference type="PROSITE" id="PS50893"/>
    </source>
</evidence>
<evidence type="ECO:0000256" key="2">
    <source>
        <dbReference type="ARBA" id="ARBA00022840"/>
    </source>
</evidence>
<dbReference type="GO" id="GO:0005524">
    <property type="term" value="F:ATP binding"/>
    <property type="evidence" value="ECO:0007669"/>
    <property type="project" value="UniProtKB-KW"/>
</dbReference>